<keyword evidence="7" id="KW-0472">Membrane</keyword>
<dbReference type="GO" id="GO:0055085">
    <property type="term" value="P:transmembrane transport"/>
    <property type="evidence" value="ECO:0007669"/>
    <property type="project" value="UniProtKB-ARBA"/>
</dbReference>
<keyword evidence="4" id="KW-1003">Cell membrane</keyword>
<dbReference type="InterPro" id="IPR027417">
    <property type="entry name" value="P-loop_NTPase"/>
</dbReference>
<dbReference type="OrthoDB" id="9802772at2"/>
<dbReference type="CDD" id="cd03257">
    <property type="entry name" value="ABC_NikE_OppD_transporters"/>
    <property type="match status" value="2"/>
</dbReference>
<evidence type="ECO:0000313" key="11">
    <source>
        <dbReference type="Proteomes" id="UP000325161"/>
    </source>
</evidence>
<comment type="similarity">
    <text evidence="2">Belongs to the ABC transporter superfamily.</text>
</comment>
<evidence type="ECO:0000256" key="1">
    <source>
        <dbReference type="ARBA" id="ARBA00004417"/>
    </source>
</evidence>
<dbReference type="Pfam" id="PF00005">
    <property type="entry name" value="ABC_tran"/>
    <property type="match status" value="2"/>
</dbReference>
<dbReference type="InterPro" id="IPR050388">
    <property type="entry name" value="ABC_Ni/Peptide_Import"/>
</dbReference>
<evidence type="ECO:0000256" key="3">
    <source>
        <dbReference type="ARBA" id="ARBA00022448"/>
    </source>
</evidence>
<name>A0A5C0ATG7_9BURK</name>
<dbReference type="PROSITE" id="PS50893">
    <property type="entry name" value="ABC_TRANSPORTER_2"/>
    <property type="match status" value="2"/>
</dbReference>
<protein>
    <submittedName>
        <fullName evidence="10">ABC transporter ATP-binding protein</fullName>
    </submittedName>
</protein>
<dbReference type="GO" id="GO:0015833">
    <property type="term" value="P:peptide transport"/>
    <property type="evidence" value="ECO:0007669"/>
    <property type="project" value="InterPro"/>
</dbReference>
<dbReference type="RefSeq" id="WP_148814042.1">
    <property type="nucleotide sequence ID" value="NZ_CP043046.1"/>
</dbReference>
<evidence type="ECO:0000256" key="6">
    <source>
        <dbReference type="ARBA" id="ARBA00022840"/>
    </source>
</evidence>
<dbReference type="Proteomes" id="UP000325161">
    <property type="component" value="Chromosome"/>
</dbReference>
<keyword evidence="3" id="KW-0813">Transport</keyword>
<organism evidence="10 11">
    <name type="scientific">Pigmentiphaga aceris</name>
    <dbReference type="NCBI Taxonomy" id="1940612"/>
    <lineage>
        <taxon>Bacteria</taxon>
        <taxon>Pseudomonadati</taxon>
        <taxon>Pseudomonadota</taxon>
        <taxon>Betaproteobacteria</taxon>
        <taxon>Burkholderiales</taxon>
        <taxon>Alcaligenaceae</taxon>
        <taxon>Pigmentiphaga</taxon>
    </lineage>
</organism>
<dbReference type="NCBIfam" id="NF008453">
    <property type="entry name" value="PRK11308.1"/>
    <property type="match status" value="2"/>
</dbReference>
<dbReference type="PROSITE" id="PS00211">
    <property type="entry name" value="ABC_TRANSPORTER_1"/>
    <property type="match status" value="2"/>
</dbReference>
<dbReference type="Gene3D" id="3.40.50.300">
    <property type="entry name" value="P-loop containing nucleotide triphosphate hydrolases"/>
    <property type="match status" value="2"/>
</dbReference>
<comment type="subcellular location">
    <subcellularLocation>
        <location evidence="1">Cell inner membrane</location>
        <topology evidence="1">Peripheral membrane protein</topology>
    </subcellularLocation>
</comment>
<dbReference type="SMART" id="SM00382">
    <property type="entry name" value="AAA"/>
    <property type="match status" value="2"/>
</dbReference>
<keyword evidence="11" id="KW-1185">Reference proteome</keyword>
<evidence type="ECO:0000259" key="9">
    <source>
        <dbReference type="PROSITE" id="PS50893"/>
    </source>
</evidence>
<evidence type="ECO:0000256" key="2">
    <source>
        <dbReference type="ARBA" id="ARBA00005417"/>
    </source>
</evidence>
<dbReference type="PANTHER" id="PTHR43297:SF2">
    <property type="entry name" value="DIPEPTIDE TRANSPORT ATP-BINDING PROTEIN DPPD"/>
    <property type="match status" value="1"/>
</dbReference>
<evidence type="ECO:0000256" key="5">
    <source>
        <dbReference type="ARBA" id="ARBA00022741"/>
    </source>
</evidence>
<dbReference type="AlphaFoldDB" id="A0A5C0ATG7"/>
<dbReference type="KEGG" id="pacr:FXN63_07255"/>
<evidence type="ECO:0000256" key="8">
    <source>
        <dbReference type="SAM" id="MobiDB-lite"/>
    </source>
</evidence>
<dbReference type="InterPro" id="IPR013563">
    <property type="entry name" value="Oligopep_ABC_C"/>
</dbReference>
<reference evidence="10 11" key="1">
    <citation type="submission" date="2019-08" db="EMBL/GenBank/DDBJ databases">
        <title>Amphibian skin-associated Pigmentiphaga: genome sequence and occurrence across geography and hosts.</title>
        <authorList>
            <person name="Bletz M.C."/>
            <person name="Bunk B."/>
            <person name="Sproeer C."/>
            <person name="Biwer P."/>
            <person name="Reiter S."/>
            <person name="Rabemananjara F.C.E."/>
            <person name="Schulz S."/>
            <person name="Overmann J."/>
            <person name="Vences M."/>
        </authorList>
    </citation>
    <scope>NUCLEOTIDE SEQUENCE [LARGE SCALE GENOMIC DNA]</scope>
    <source>
        <strain evidence="10 11">Mada1488</strain>
    </source>
</reference>
<evidence type="ECO:0000256" key="4">
    <source>
        <dbReference type="ARBA" id="ARBA00022475"/>
    </source>
</evidence>
<dbReference type="GO" id="GO:0005524">
    <property type="term" value="F:ATP binding"/>
    <property type="evidence" value="ECO:0007669"/>
    <property type="project" value="UniProtKB-KW"/>
</dbReference>
<feature type="region of interest" description="Disordered" evidence="8">
    <location>
        <begin position="344"/>
        <end position="363"/>
    </location>
</feature>
<sequence length="656" mass="69544">MSTIDSRPGSAEPANDTLLAVSGLRVALDGEQGLVQAVRDLSLTIARGQTFALVGESGCGKTMTALSLLRLLPDAGRIVAGQLALDGTDLNHLSEQAMRGVRGGRIGIIFQEPSTSLNPVMRVGDQIIETIVSHTSLRGAAARAKAIEWLERVGIPEPSRRIDDYPFQMSGGQKQRVMIAIALAAEPALLIADEPTTALDVTIQAQVLDLLADLQRDLGMAMLLISHDLGVVARMAHHVALMYGGEIVESAPAERFFANPEHPYARHLFSVLPGTAKRGQRLGSGAWTPSVMMDATRPAVAANSAPGAQESVTAELPVEGLSPAVPSALGLSAHALSADRASADALQTQSSSEDAASDARSVSADGTAVTSVVQTVSTPLLTPRDTPAGPLLEVQDLRVHFPIRKGLLRRTVGWIKAIDGVSFSLAAGRTLALVGESGCGKTTTGKALLRLIDSSTRVTGQASLAGEDLLTASTSAMRRLRRDIQIIFQDPYASLNPRMRVGEVLDEGIASLHPELDPSARTQRIARLLDQVGLRSDAGSRYPHEFSGGQRQRIAIARALAVEPRLLVCDEPTSALDVSVQAQILNLLNDLQAEFGIAYLFITHNFGVVEYLAHDVAVMHGGKIVEAGTAEQVLGAPRHDYTRKLLAAVPRVDEPA</sequence>
<dbReference type="NCBIfam" id="NF007739">
    <property type="entry name" value="PRK10419.1"/>
    <property type="match status" value="2"/>
</dbReference>
<dbReference type="InterPro" id="IPR003439">
    <property type="entry name" value="ABC_transporter-like_ATP-bd"/>
</dbReference>
<dbReference type="SUPFAM" id="SSF52540">
    <property type="entry name" value="P-loop containing nucleoside triphosphate hydrolases"/>
    <property type="match status" value="2"/>
</dbReference>
<dbReference type="FunFam" id="3.40.50.300:FF:000016">
    <property type="entry name" value="Oligopeptide ABC transporter ATP-binding component"/>
    <property type="match status" value="2"/>
</dbReference>
<keyword evidence="6 10" id="KW-0067">ATP-binding</keyword>
<feature type="domain" description="ABC transporter" evidence="9">
    <location>
        <begin position="19"/>
        <end position="269"/>
    </location>
</feature>
<evidence type="ECO:0000256" key="7">
    <source>
        <dbReference type="ARBA" id="ARBA00023136"/>
    </source>
</evidence>
<keyword evidence="5" id="KW-0547">Nucleotide-binding</keyword>
<dbReference type="EMBL" id="CP043046">
    <property type="protein sequence ID" value="QEI05659.1"/>
    <property type="molecule type" value="Genomic_DNA"/>
</dbReference>
<evidence type="ECO:0000313" key="10">
    <source>
        <dbReference type="EMBL" id="QEI05659.1"/>
    </source>
</evidence>
<dbReference type="Pfam" id="PF08352">
    <property type="entry name" value="oligo_HPY"/>
    <property type="match status" value="2"/>
</dbReference>
<gene>
    <name evidence="10" type="ORF">FXN63_07255</name>
</gene>
<dbReference type="InterPro" id="IPR003593">
    <property type="entry name" value="AAA+_ATPase"/>
</dbReference>
<dbReference type="GO" id="GO:0005886">
    <property type="term" value="C:plasma membrane"/>
    <property type="evidence" value="ECO:0007669"/>
    <property type="project" value="UniProtKB-SubCell"/>
</dbReference>
<accession>A0A5C0ATG7</accession>
<dbReference type="GO" id="GO:0016887">
    <property type="term" value="F:ATP hydrolysis activity"/>
    <property type="evidence" value="ECO:0007669"/>
    <property type="project" value="InterPro"/>
</dbReference>
<proteinExistence type="inferred from homology"/>
<feature type="domain" description="ABC transporter" evidence="9">
    <location>
        <begin position="403"/>
        <end position="646"/>
    </location>
</feature>
<dbReference type="PANTHER" id="PTHR43297">
    <property type="entry name" value="OLIGOPEPTIDE TRANSPORT ATP-BINDING PROTEIN APPD"/>
    <property type="match status" value="1"/>
</dbReference>
<dbReference type="InterPro" id="IPR017871">
    <property type="entry name" value="ABC_transporter-like_CS"/>
</dbReference>